<dbReference type="GO" id="GO:0005737">
    <property type="term" value="C:cytoplasm"/>
    <property type="evidence" value="ECO:0007669"/>
    <property type="project" value="TreeGrafter"/>
</dbReference>
<keyword evidence="2 12" id="KW-0639">Primosome</keyword>
<keyword evidence="1 12" id="KW-0240">DNA-directed RNA polymerase</keyword>
<keyword evidence="3 12" id="KW-0808">Transferase</keyword>
<comment type="subunit">
    <text evidence="12">Monomer. Interacts with DnaB.</text>
</comment>
<feature type="compositionally biased region" description="Gly residues" evidence="13">
    <location>
        <begin position="443"/>
        <end position="455"/>
    </location>
</feature>
<accession>A0A1G5P2G1</accession>
<sequence length="652" mass="71046">MRFPPSFLDAIRSRIPISDVVGRRVSWDKRKSLPSRGDYWACCPFHGEKTPSFHADNRRGRYHCFGCGVSGDHFTFLVELDGMTFPEAVEQLAADAGLKLPDPDPREEARQARRGGLVEVMEKAAAYFEKNLAGPDGARARAYLRDRGLGQDIQKRFRLGFAPSSRNALKNHLAEAGVKPEEMAEAGLVIAGDDIPVSYDRFRDRIIFPILDFRGRVIAFGGRALSPDAQAKYLNSPETPLFSKSRVLFNGKMARAASAKGQKVIAVEGYIDVMALVAAGFEAAVAPLGTALTEEQLQLLWQMAEEPILCFDGDQAGVKAAARAIDLALPHLKPGRSLLFALLPEGQDPDDLIRASGSDAFASLLDQASPLADMLWRREMERGPLDTPERLAGAEKALKDAVAQIADADVRRNYEQLYRDRLFERRRSRGGGAKQGRTPRQNFGGGRRQGGGRGGRFMPPETLGEASTSLLSTALVRGGGRTGAAIGLSDAILVGTFLAHPQLAEERLEMLGRIPFTDAALSDLAGTIALALSEEPELSAGALLDRLKTKGHSALVETIGRKLATSGLADLGPGGDSLKAAAIWDDAALLRLRTTTLSNERREAARDLANETIEASLTRLKDIQEEDLRLRHRAFEDEQTETVLLHPFKARR</sequence>
<keyword evidence="11 12" id="KW-0804">Transcription</keyword>
<dbReference type="GO" id="GO:1990077">
    <property type="term" value="C:primosome complex"/>
    <property type="evidence" value="ECO:0007669"/>
    <property type="project" value="UniProtKB-KW"/>
</dbReference>
<evidence type="ECO:0000256" key="9">
    <source>
        <dbReference type="ARBA" id="ARBA00022842"/>
    </source>
</evidence>
<dbReference type="AlphaFoldDB" id="A0A1G5P2G1"/>
<dbReference type="Proteomes" id="UP000199347">
    <property type="component" value="Unassembled WGS sequence"/>
</dbReference>
<comment type="similarity">
    <text evidence="12">Belongs to the DnaG primase family.</text>
</comment>
<feature type="domain" description="Toprim" evidence="14">
    <location>
        <begin position="262"/>
        <end position="344"/>
    </location>
</feature>
<evidence type="ECO:0000256" key="3">
    <source>
        <dbReference type="ARBA" id="ARBA00022679"/>
    </source>
</evidence>
<keyword evidence="7 12" id="KW-0863">Zinc-finger</keyword>
<evidence type="ECO:0000256" key="4">
    <source>
        <dbReference type="ARBA" id="ARBA00022695"/>
    </source>
</evidence>
<comment type="function">
    <text evidence="12">RNA polymerase that catalyzes the synthesis of short RNA molecules used as primers for DNA polymerase during DNA replication.</text>
</comment>
<evidence type="ECO:0000256" key="7">
    <source>
        <dbReference type="ARBA" id="ARBA00022771"/>
    </source>
</evidence>
<dbReference type="InterPro" id="IPR002694">
    <property type="entry name" value="Znf_CHC2"/>
</dbReference>
<dbReference type="GO" id="GO:0000428">
    <property type="term" value="C:DNA-directed RNA polymerase complex"/>
    <property type="evidence" value="ECO:0007669"/>
    <property type="project" value="UniProtKB-KW"/>
</dbReference>
<dbReference type="Gene3D" id="3.40.1360.10">
    <property type="match status" value="1"/>
</dbReference>
<dbReference type="SUPFAM" id="SSF56731">
    <property type="entry name" value="DNA primase core"/>
    <property type="match status" value="1"/>
</dbReference>
<dbReference type="PANTHER" id="PTHR30313:SF2">
    <property type="entry name" value="DNA PRIMASE"/>
    <property type="match status" value="1"/>
</dbReference>
<dbReference type="Gene3D" id="3.90.980.10">
    <property type="entry name" value="DNA primase, catalytic core, N-terminal domain"/>
    <property type="match status" value="1"/>
</dbReference>
<dbReference type="GO" id="GO:0008270">
    <property type="term" value="F:zinc ion binding"/>
    <property type="evidence" value="ECO:0007669"/>
    <property type="project" value="UniProtKB-UniRule"/>
</dbReference>
<dbReference type="Pfam" id="PF13155">
    <property type="entry name" value="Toprim_2"/>
    <property type="match status" value="1"/>
</dbReference>
<dbReference type="Pfam" id="PF08275">
    <property type="entry name" value="DNAG_N"/>
    <property type="match status" value="1"/>
</dbReference>
<keyword evidence="16" id="KW-1185">Reference proteome</keyword>
<dbReference type="EC" id="2.7.7.101" evidence="12"/>
<keyword evidence="6 12" id="KW-0479">Metal-binding</keyword>
<evidence type="ECO:0000256" key="13">
    <source>
        <dbReference type="SAM" id="MobiDB-lite"/>
    </source>
</evidence>
<dbReference type="InterPro" id="IPR037068">
    <property type="entry name" value="DNA_primase_core_N_sf"/>
</dbReference>
<dbReference type="InterPro" id="IPR006171">
    <property type="entry name" value="TOPRIM_dom"/>
</dbReference>
<evidence type="ECO:0000313" key="16">
    <source>
        <dbReference type="Proteomes" id="UP000199347"/>
    </source>
</evidence>
<evidence type="ECO:0000256" key="6">
    <source>
        <dbReference type="ARBA" id="ARBA00022723"/>
    </source>
</evidence>
<dbReference type="GO" id="GO:0003677">
    <property type="term" value="F:DNA binding"/>
    <property type="evidence" value="ECO:0007669"/>
    <property type="project" value="UniProtKB-KW"/>
</dbReference>
<evidence type="ECO:0000256" key="8">
    <source>
        <dbReference type="ARBA" id="ARBA00022833"/>
    </source>
</evidence>
<feature type="region of interest" description="Disordered" evidence="13">
    <location>
        <begin position="428"/>
        <end position="463"/>
    </location>
</feature>
<dbReference type="InterPro" id="IPR013264">
    <property type="entry name" value="DNAG_N"/>
</dbReference>
<evidence type="ECO:0000256" key="2">
    <source>
        <dbReference type="ARBA" id="ARBA00022515"/>
    </source>
</evidence>
<dbReference type="Gene3D" id="3.90.580.10">
    <property type="entry name" value="Zinc finger, CHC2-type domain"/>
    <property type="match status" value="1"/>
</dbReference>
<comment type="cofactor">
    <cofactor evidence="12">
        <name>Zn(2+)</name>
        <dbReference type="ChEBI" id="CHEBI:29105"/>
    </cofactor>
    <text evidence="12">Binds 1 zinc ion per monomer.</text>
</comment>
<dbReference type="PANTHER" id="PTHR30313">
    <property type="entry name" value="DNA PRIMASE"/>
    <property type="match status" value="1"/>
</dbReference>
<dbReference type="SMART" id="SM00400">
    <property type="entry name" value="ZnF_CHCC"/>
    <property type="match status" value="1"/>
</dbReference>
<dbReference type="SUPFAM" id="SSF57783">
    <property type="entry name" value="Zinc beta-ribbon"/>
    <property type="match status" value="1"/>
</dbReference>
<dbReference type="InterPro" id="IPR050219">
    <property type="entry name" value="DnaG_primase"/>
</dbReference>
<dbReference type="OrthoDB" id="9803773at2"/>
<comment type="domain">
    <text evidence="12">Contains an N-terminal zinc-binding domain, a central core domain that contains the primase activity, and a C-terminal DnaB-binding domain.</text>
</comment>
<protein>
    <recommendedName>
        <fullName evidence="12">DNA primase</fullName>
        <ecNumber evidence="12">2.7.7.101</ecNumber>
    </recommendedName>
</protein>
<dbReference type="FunFam" id="3.90.980.10:FF:000001">
    <property type="entry name" value="DNA primase"/>
    <property type="match status" value="1"/>
</dbReference>
<dbReference type="SMART" id="SM00493">
    <property type="entry name" value="TOPRIM"/>
    <property type="match status" value="1"/>
</dbReference>
<evidence type="ECO:0000256" key="5">
    <source>
        <dbReference type="ARBA" id="ARBA00022705"/>
    </source>
</evidence>
<dbReference type="CDD" id="cd03364">
    <property type="entry name" value="TOPRIM_DnaG_primases"/>
    <property type="match status" value="1"/>
</dbReference>
<reference evidence="15 16" key="1">
    <citation type="submission" date="2016-10" db="EMBL/GenBank/DDBJ databases">
        <authorList>
            <person name="de Groot N.N."/>
        </authorList>
    </citation>
    <scope>NUCLEOTIDE SEQUENCE [LARGE SCALE GENOMIC DNA]</scope>
    <source>
        <strain evidence="15 16">DSM 2698</strain>
    </source>
</reference>
<keyword evidence="4 12" id="KW-0548">Nucleotidyltransferase</keyword>
<dbReference type="InterPro" id="IPR036977">
    <property type="entry name" value="DNA_primase_Znf_CHC2"/>
</dbReference>
<gene>
    <name evidence="12" type="primary">dnaG</name>
    <name evidence="15" type="ORF">SAMN03080610_03036</name>
</gene>
<comment type="catalytic activity">
    <reaction evidence="12">
        <text>ssDNA + n NTP = ssDNA/pppN(pN)n-1 hybrid + (n-1) diphosphate.</text>
        <dbReference type="EC" id="2.7.7.101"/>
    </reaction>
</comment>
<proteinExistence type="inferred from homology"/>
<dbReference type="Pfam" id="PF01807">
    <property type="entry name" value="Zn_ribbon_DnaG"/>
    <property type="match status" value="1"/>
</dbReference>
<keyword evidence="8 12" id="KW-0862">Zinc</keyword>
<keyword evidence="10 12" id="KW-0238">DNA-binding</keyword>
<dbReference type="HAMAP" id="MF_00974">
    <property type="entry name" value="DNA_primase_DnaG"/>
    <property type="match status" value="1"/>
</dbReference>
<dbReference type="STRING" id="1120955.SAMN03080610_03036"/>
<dbReference type="EMBL" id="FMVW01000008">
    <property type="protein sequence ID" value="SCZ43359.1"/>
    <property type="molecule type" value="Genomic_DNA"/>
</dbReference>
<dbReference type="InterPro" id="IPR006295">
    <property type="entry name" value="DNA_primase_DnaG"/>
</dbReference>
<evidence type="ECO:0000313" key="15">
    <source>
        <dbReference type="EMBL" id="SCZ43359.1"/>
    </source>
</evidence>
<evidence type="ECO:0000256" key="11">
    <source>
        <dbReference type="ARBA" id="ARBA00023163"/>
    </source>
</evidence>
<evidence type="ECO:0000256" key="10">
    <source>
        <dbReference type="ARBA" id="ARBA00023125"/>
    </source>
</evidence>
<dbReference type="GO" id="GO:0003899">
    <property type="term" value="F:DNA-directed RNA polymerase activity"/>
    <property type="evidence" value="ECO:0007669"/>
    <property type="project" value="UniProtKB-UniRule"/>
</dbReference>
<feature type="zinc finger region" description="CHC2-type" evidence="12">
    <location>
        <begin position="43"/>
        <end position="67"/>
    </location>
</feature>
<name>A0A1G5P2G1_AFIMA</name>
<organism evidence="15 16">
    <name type="scientific">Afifella marina DSM 2698</name>
    <dbReference type="NCBI Taxonomy" id="1120955"/>
    <lineage>
        <taxon>Bacteria</taxon>
        <taxon>Pseudomonadati</taxon>
        <taxon>Pseudomonadota</taxon>
        <taxon>Alphaproteobacteria</taxon>
        <taxon>Hyphomicrobiales</taxon>
        <taxon>Afifellaceae</taxon>
        <taxon>Afifella</taxon>
    </lineage>
</organism>
<evidence type="ECO:0000256" key="1">
    <source>
        <dbReference type="ARBA" id="ARBA00022478"/>
    </source>
</evidence>
<dbReference type="FunFam" id="3.40.1360.10:FF:000002">
    <property type="entry name" value="DNA primase"/>
    <property type="match status" value="1"/>
</dbReference>
<dbReference type="InterPro" id="IPR034151">
    <property type="entry name" value="TOPRIM_DnaG_bac"/>
</dbReference>
<evidence type="ECO:0000256" key="12">
    <source>
        <dbReference type="HAMAP-Rule" id="MF_00974"/>
    </source>
</evidence>
<dbReference type="RefSeq" id="WP_092815102.1">
    <property type="nucleotide sequence ID" value="NZ_FMVW01000008.1"/>
</dbReference>
<dbReference type="NCBIfam" id="TIGR01391">
    <property type="entry name" value="dnaG"/>
    <property type="match status" value="1"/>
</dbReference>
<dbReference type="GO" id="GO:0006269">
    <property type="term" value="P:DNA replication, synthesis of primer"/>
    <property type="evidence" value="ECO:0007669"/>
    <property type="project" value="UniProtKB-UniRule"/>
</dbReference>
<dbReference type="InterPro" id="IPR030846">
    <property type="entry name" value="DnaG_bac"/>
</dbReference>
<keyword evidence="5 12" id="KW-0235">DNA replication</keyword>
<dbReference type="PROSITE" id="PS50880">
    <property type="entry name" value="TOPRIM"/>
    <property type="match status" value="1"/>
</dbReference>
<keyword evidence="9" id="KW-0460">Magnesium</keyword>
<evidence type="ECO:0000259" key="14">
    <source>
        <dbReference type="PROSITE" id="PS50880"/>
    </source>
</evidence>